<gene>
    <name evidence="4" type="ORF">CDAUBV1_LOCUS5816</name>
    <name evidence="5" type="ORF">CDAUBV1_LOCUS5817</name>
</gene>
<accession>A0AAV2T859</accession>
<comment type="similarity">
    <text evidence="2">Belongs to the TCTP family.</text>
</comment>
<dbReference type="FunFam" id="2.170.150.10:FF:000002">
    <property type="entry name" value="Translationally-controlled tumor protein homolog"/>
    <property type="match status" value="1"/>
</dbReference>
<dbReference type="PROSITE" id="PS51797">
    <property type="entry name" value="TCTP_3"/>
    <property type="match status" value="1"/>
</dbReference>
<evidence type="ECO:0000313" key="5">
    <source>
        <dbReference type="EMBL" id="CAL5132940.1"/>
    </source>
</evidence>
<dbReference type="Proteomes" id="UP001497525">
    <property type="component" value="Unassembled WGS sequence"/>
</dbReference>
<dbReference type="InterPro" id="IPR011323">
    <property type="entry name" value="Mss4/transl-control_tumour"/>
</dbReference>
<dbReference type="Gene3D" id="2.170.150.10">
    <property type="entry name" value="Metal Binding Protein, Guanine Nucleotide Exchange Factor, Chain A"/>
    <property type="match status" value="1"/>
</dbReference>
<dbReference type="InterPro" id="IPR011057">
    <property type="entry name" value="Mss4-like_sf"/>
</dbReference>
<name>A0AAV2T859_CALDB</name>
<organism evidence="5 6">
    <name type="scientific">Calicophoron daubneyi</name>
    <name type="common">Rumen fluke</name>
    <name type="synonym">Paramphistomum daubneyi</name>
    <dbReference type="NCBI Taxonomy" id="300641"/>
    <lineage>
        <taxon>Eukaryota</taxon>
        <taxon>Metazoa</taxon>
        <taxon>Spiralia</taxon>
        <taxon>Lophotrochozoa</taxon>
        <taxon>Platyhelminthes</taxon>
        <taxon>Trematoda</taxon>
        <taxon>Digenea</taxon>
        <taxon>Plagiorchiida</taxon>
        <taxon>Pronocephalata</taxon>
        <taxon>Paramphistomoidea</taxon>
        <taxon>Paramphistomidae</taxon>
        <taxon>Calicophoron</taxon>
    </lineage>
</organism>
<evidence type="ECO:0000313" key="4">
    <source>
        <dbReference type="EMBL" id="CAL5132939.1"/>
    </source>
</evidence>
<dbReference type="Pfam" id="PF00838">
    <property type="entry name" value="TCTP"/>
    <property type="match status" value="1"/>
</dbReference>
<proteinExistence type="inferred from homology"/>
<dbReference type="InterPro" id="IPR018105">
    <property type="entry name" value="Translational_control_tumour_p"/>
</dbReference>
<dbReference type="SUPFAM" id="SSF51316">
    <property type="entry name" value="Mss4-like"/>
    <property type="match status" value="1"/>
</dbReference>
<evidence type="ECO:0000313" key="6">
    <source>
        <dbReference type="Proteomes" id="UP001497525"/>
    </source>
</evidence>
<dbReference type="InterPro" id="IPR018103">
    <property type="entry name" value="Translation_control_tumour_CS"/>
</dbReference>
<dbReference type="EMBL" id="CAXLJL010000145">
    <property type="protein sequence ID" value="CAL5132940.1"/>
    <property type="molecule type" value="Genomic_DNA"/>
</dbReference>
<protein>
    <recommendedName>
        <fullName evidence="1">Translationally-controlled tumor protein homolog</fullName>
    </recommendedName>
</protein>
<dbReference type="EMBL" id="CAXLJL010000145">
    <property type="protein sequence ID" value="CAL5132939.1"/>
    <property type="molecule type" value="Genomic_DNA"/>
</dbReference>
<evidence type="ECO:0000256" key="2">
    <source>
        <dbReference type="PROSITE-ProRule" id="PRU01133"/>
    </source>
</evidence>
<sequence>MRVFKDVFTGDEMFTDSHMPKLVDDVIYEVDAKRITVSNKVDDRLIGANPSTEEGGDERTEDTTQTVIDLVHGSRLVQTYFDKKGFMVWLKDYVNRVKEHIAKSDPDRVGEFQKKVQAYMSQVIKDFKEYEFFLGENMHVDGCVALMRYRPDDVTPYFVFLKDGLKEEKY</sequence>
<dbReference type="PANTHER" id="PTHR11991:SF0">
    <property type="entry name" value="TRANSLATIONALLY-CONTROLLED TUMOR PROTEIN"/>
    <property type="match status" value="1"/>
</dbReference>
<dbReference type="PROSITE" id="PS01002">
    <property type="entry name" value="TCTP_1"/>
    <property type="match status" value="1"/>
</dbReference>
<dbReference type="AlphaFoldDB" id="A0AAV2T859"/>
<dbReference type="GO" id="GO:0005509">
    <property type="term" value="F:calcium ion binding"/>
    <property type="evidence" value="ECO:0007669"/>
    <property type="project" value="TreeGrafter"/>
</dbReference>
<dbReference type="PANTHER" id="PTHR11991">
    <property type="entry name" value="TRANSLATIONALLY CONTROLLED TUMOR PROTEIN-RELATED"/>
    <property type="match status" value="1"/>
</dbReference>
<evidence type="ECO:0000259" key="3">
    <source>
        <dbReference type="PROSITE" id="PS51797"/>
    </source>
</evidence>
<dbReference type="PRINTS" id="PR01653">
    <property type="entry name" value="TCTPROTEIN"/>
</dbReference>
<reference evidence="5" key="1">
    <citation type="submission" date="2024-06" db="EMBL/GenBank/DDBJ databases">
        <authorList>
            <person name="Liu X."/>
            <person name="Lenzi L."/>
            <person name="Haldenby T S."/>
            <person name="Uol C."/>
        </authorList>
    </citation>
    <scope>NUCLEOTIDE SEQUENCE</scope>
</reference>
<dbReference type="GO" id="GO:0005737">
    <property type="term" value="C:cytoplasm"/>
    <property type="evidence" value="ECO:0007669"/>
    <property type="project" value="TreeGrafter"/>
</dbReference>
<comment type="caution">
    <text evidence="5">The sequence shown here is derived from an EMBL/GenBank/DDBJ whole genome shotgun (WGS) entry which is preliminary data.</text>
</comment>
<evidence type="ECO:0000256" key="1">
    <source>
        <dbReference type="ARBA" id="ARBA00014759"/>
    </source>
</evidence>
<dbReference type="InterPro" id="IPR034737">
    <property type="entry name" value="TCTP"/>
</dbReference>
<feature type="domain" description="TCTP" evidence="3">
    <location>
        <begin position="1"/>
        <end position="170"/>
    </location>
</feature>